<dbReference type="GO" id="GO:0005886">
    <property type="term" value="C:plasma membrane"/>
    <property type="evidence" value="ECO:0007669"/>
    <property type="project" value="UniProtKB-SubCell"/>
</dbReference>
<feature type="transmembrane region" description="Helical" evidence="7">
    <location>
        <begin position="308"/>
        <end position="328"/>
    </location>
</feature>
<gene>
    <name evidence="8" type="ORF">B1806_14100</name>
</gene>
<feature type="transmembrane region" description="Helical" evidence="7">
    <location>
        <begin position="64"/>
        <end position="82"/>
    </location>
</feature>
<evidence type="ECO:0000256" key="1">
    <source>
        <dbReference type="ARBA" id="ARBA00004651"/>
    </source>
</evidence>
<feature type="transmembrane region" description="Helical" evidence="7">
    <location>
        <begin position="94"/>
        <end position="116"/>
    </location>
</feature>
<feature type="transmembrane region" description="Helical" evidence="7">
    <location>
        <begin position="340"/>
        <end position="362"/>
    </location>
</feature>
<feature type="transmembrane region" description="Helical" evidence="7">
    <location>
        <begin position="278"/>
        <end position="296"/>
    </location>
</feature>
<dbReference type="OrthoDB" id="5393513at2"/>
<evidence type="ECO:0000256" key="2">
    <source>
        <dbReference type="ARBA" id="ARBA00007977"/>
    </source>
</evidence>
<evidence type="ECO:0008006" key="10">
    <source>
        <dbReference type="Google" id="ProtNLM"/>
    </source>
</evidence>
<feature type="transmembrane region" description="Helical" evidence="7">
    <location>
        <begin position="213"/>
        <end position="235"/>
    </location>
</feature>
<dbReference type="RefSeq" id="WP_081128756.1">
    <property type="nucleotide sequence ID" value="NZ_DAHXOC010000006.1"/>
</dbReference>
<reference evidence="8 9" key="1">
    <citation type="submission" date="2017-02" db="EMBL/GenBank/DDBJ databases">
        <title>Whole genome sequencing of Metallibacterium scheffleri DSM 24874 (T).</title>
        <authorList>
            <person name="Kumar S."/>
            <person name="Patil P."/>
            <person name="Patil P.B."/>
        </authorList>
    </citation>
    <scope>NUCLEOTIDE SEQUENCE [LARGE SCALE GENOMIC DNA]</scope>
    <source>
        <strain evidence="8 9">DSM 24874</strain>
    </source>
</reference>
<keyword evidence="4 7" id="KW-0812">Transmembrane</keyword>
<feature type="transmembrane region" description="Helical" evidence="7">
    <location>
        <begin position="181"/>
        <end position="201"/>
    </location>
</feature>
<keyword evidence="6 7" id="KW-0472">Membrane</keyword>
<organism evidence="8 9">
    <name type="scientific">Metallibacterium scheffleri</name>
    <dbReference type="NCBI Taxonomy" id="993689"/>
    <lineage>
        <taxon>Bacteria</taxon>
        <taxon>Pseudomonadati</taxon>
        <taxon>Pseudomonadota</taxon>
        <taxon>Gammaproteobacteria</taxon>
        <taxon>Lysobacterales</taxon>
        <taxon>Rhodanobacteraceae</taxon>
        <taxon>Metallibacterium</taxon>
    </lineage>
</organism>
<dbReference type="Pfam" id="PF03601">
    <property type="entry name" value="Cons_hypoth698"/>
    <property type="match status" value="1"/>
</dbReference>
<feature type="transmembrane region" description="Helical" evidence="7">
    <location>
        <begin position="154"/>
        <end position="175"/>
    </location>
</feature>
<keyword evidence="5 7" id="KW-1133">Transmembrane helix</keyword>
<evidence type="ECO:0000256" key="7">
    <source>
        <dbReference type="SAM" id="Phobius"/>
    </source>
</evidence>
<comment type="subcellular location">
    <subcellularLocation>
        <location evidence="1">Cell membrane</location>
        <topology evidence="1">Multi-pass membrane protein</topology>
    </subcellularLocation>
</comment>
<feature type="transmembrane region" description="Helical" evidence="7">
    <location>
        <begin position="247"/>
        <end position="266"/>
    </location>
</feature>
<dbReference type="InterPro" id="IPR018383">
    <property type="entry name" value="UPF0324_pro"/>
</dbReference>
<dbReference type="PANTHER" id="PTHR30106:SF1">
    <property type="entry name" value="UPF0324 MEMBRANE PROTEIN FN0533"/>
    <property type="match status" value="1"/>
</dbReference>
<dbReference type="EMBL" id="MWQO01000054">
    <property type="protein sequence ID" value="THD07877.1"/>
    <property type="molecule type" value="Genomic_DNA"/>
</dbReference>
<comment type="similarity">
    <text evidence="2">Belongs to the UPF0324 family.</text>
</comment>
<dbReference type="PANTHER" id="PTHR30106">
    <property type="entry name" value="INNER MEMBRANE PROTEIN YEIH-RELATED"/>
    <property type="match status" value="1"/>
</dbReference>
<protein>
    <recommendedName>
        <fullName evidence="10">Sulfate exporter family transporter</fullName>
    </recommendedName>
</protein>
<comment type="caution">
    <text evidence="8">The sequence shown here is derived from an EMBL/GenBank/DDBJ whole genome shotgun (WGS) entry which is preliminary data.</text>
</comment>
<evidence type="ECO:0000256" key="3">
    <source>
        <dbReference type="ARBA" id="ARBA00022475"/>
    </source>
</evidence>
<keyword evidence="3" id="KW-1003">Cell membrane</keyword>
<proteinExistence type="inferred from homology"/>
<name>A0A4S3KGU5_9GAMM</name>
<evidence type="ECO:0000256" key="6">
    <source>
        <dbReference type="ARBA" id="ARBA00023136"/>
    </source>
</evidence>
<accession>A0A4S3KGU5</accession>
<evidence type="ECO:0000313" key="8">
    <source>
        <dbReference type="EMBL" id="THD07877.1"/>
    </source>
</evidence>
<evidence type="ECO:0000256" key="5">
    <source>
        <dbReference type="ARBA" id="ARBA00022989"/>
    </source>
</evidence>
<sequence length="365" mass="38365">MSNPQPEHIDPVEDVIEHILPADDIELTAPEPLAPHPLVALAPGLGLVLVMALIAWWLGHLAPLVGGPVIGIVLGIIVRNLRAPGAVFHTGIRFAARQVLQWSVVVLGFGLSLGTVAHTGMASLSVTLVTMTAAFLTAWGLGKLLGVSGNLKTLIGVGTAICGGSAIAAVTPIVRADEHETAFAISTIFLFNLVAVLLFPFLGHLMHLSDFGFGMWAGTAINDTSSVVAAAYSYSHAAGDYATIVKLTRSTLIIPVCLVLAVIEAWRQKQSGAQGFSLARIFPWFIVWFLVASGVRTAGLIPNDWQPYVAELATFMIVMALTSIGLSADLRRMAATGARPILLGTGVWAAVAISSLLVQHALGQI</sequence>
<dbReference type="AlphaFoldDB" id="A0A4S3KGU5"/>
<dbReference type="Proteomes" id="UP000307749">
    <property type="component" value="Unassembled WGS sequence"/>
</dbReference>
<evidence type="ECO:0000313" key="9">
    <source>
        <dbReference type="Proteomes" id="UP000307749"/>
    </source>
</evidence>
<keyword evidence="9" id="KW-1185">Reference proteome</keyword>
<evidence type="ECO:0000256" key="4">
    <source>
        <dbReference type="ARBA" id="ARBA00022692"/>
    </source>
</evidence>
<feature type="transmembrane region" description="Helical" evidence="7">
    <location>
        <begin position="122"/>
        <end position="142"/>
    </location>
</feature>